<feature type="domain" description="EamA" evidence="6">
    <location>
        <begin position="9"/>
        <end position="136"/>
    </location>
</feature>
<keyword evidence="4 5" id="KW-0472">Membrane</keyword>
<dbReference type="InterPro" id="IPR050638">
    <property type="entry name" value="AA-Vitamin_Transporters"/>
</dbReference>
<dbReference type="PANTHER" id="PTHR32322:SF9">
    <property type="entry name" value="AMINO-ACID METABOLITE EFFLUX PUMP-RELATED"/>
    <property type="match status" value="1"/>
</dbReference>
<evidence type="ECO:0000256" key="3">
    <source>
        <dbReference type="ARBA" id="ARBA00022989"/>
    </source>
</evidence>
<gene>
    <name evidence="7" type="ORF">AT746_00095</name>
</gene>
<protein>
    <recommendedName>
        <fullName evidence="6">EamA domain-containing protein</fullName>
    </recommendedName>
</protein>
<sequence length="300" mass="32138">MGLLSTLELVLLAALWGASFLFMREGAPQFGPIALIALRTGIAALFLLPILLLGRKQRYVFSQWRPILIVGLTNTAIPFCLFSYTTLSLAAGFTSILNATAPMFAAIIAFLWLRQKLTLTAMAGLLVGFGGVFVLVTGKEGGMVRIEWQPILAALAATFLYGFAANYTKKALNGTPSLAIATGSQLYSALVLSPLAWLTWPASMPGAEAWWQVVALGIACTGLAYILYFHLIEKVGVGNSITVAYLVPLFGVLWGALFLDEVLHFSMFAGGGMILLGVALTTGMMAKLRRQPKQAVTAQD</sequence>
<feature type="transmembrane region" description="Helical" evidence="5">
    <location>
        <begin position="148"/>
        <end position="166"/>
    </location>
</feature>
<dbReference type="STRING" id="1526571.AT746_00095"/>
<accession>A0A0U3AVA9</accession>
<keyword evidence="3 5" id="KW-1133">Transmembrane helix</keyword>
<evidence type="ECO:0000256" key="2">
    <source>
        <dbReference type="ARBA" id="ARBA00022692"/>
    </source>
</evidence>
<feature type="transmembrane region" description="Helical" evidence="5">
    <location>
        <begin position="33"/>
        <end position="54"/>
    </location>
</feature>
<name>A0A0U3AVA9_9ALTE</name>
<evidence type="ECO:0000313" key="8">
    <source>
        <dbReference type="Proteomes" id="UP000068447"/>
    </source>
</evidence>
<dbReference type="Proteomes" id="UP000068447">
    <property type="component" value="Chromosome"/>
</dbReference>
<keyword evidence="8" id="KW-1185">Reference proteome</keyword>
<evidence type="ECO:0000259" key="6">
    <source>
        <dbReference type="Pfam" id="PF00892"/>
    </source>
</evidence>
<feature type="transmembrane region" description="Helical" evidence="5">
    <location>
        <begin position="119"/>
        <end position="136"/>
    </location>
</feature>
<reference evidence="7 8" key="1">
    <citation type="submission" date="2015-12" db="EMBL/GenBank/DDBJ databases">
        <title>Complete genome of Lacimicrobium alkaliphilum KCTC 32984.</title>
        <authorList>
            <person name="Kim S.-G."/>
            <person name="Lee Y.-J."/>
        </authorList>
    </citation>
    <scope>NUCLEOTIDE SEQUENCE [LARGE SCALE GENOMIC DNA]</scope>
    <source>
        <strain evidence="7 8">YelD216</strain>
    </source>
</reference>
<proteinExistence type="predicted"/>
<dbReference type="KEGG" id="lal:AT746_00095"/>
<evidence type="ECO:0000256" key="1">
    <source>
        <dbReference type="ARBA" id="ARBA00004141"/>
    </source>
</evidence>
<dbReference type="AlphaFoldDB" id="A0A0U3AVA9"/>
<feature type="transmembrane region" description="Helical" evidence="5">
    <location>
        <begin position="178"/>
        <end position="197"/>
    </location>
</feature>
<dbReference type="InterPro" id="IPR037185">
    <property type="entry name" value="EmrE-like"/>
</dbReference>
<organism evidence="7 8">
    <name type="scientific">Lacimicrobium alkaliphilum</name>
    <dbReference type="NCBI Taxonomy" id="1526571"/>
    <lineage>
        <taxon>Bacteria</taxon>
        <taxon>Pseudomonadati</taxon>
        <taxon>Pseudomonadota</taxon>
        <taxon>Gammaproteobacteria</taxon>
        <taxon>Alteromonadales</taxon>
        <taxon>Alteromonadaceae</taxon>
        <taxon>Lacimicrobium</taxon>
    </lineage>
</organism>
<dbReference type="SUPFAM" id="SSF103481">
    <property type="entry name" value="Multidrug resistance efflux transporter EmrE"/>
    <property type="match status" value="2"/>
</dbReference>
<feature type="transmembrane region" description="Helical" evidence="5">
    <location>
        <begin position="241"/>
        <end position="259"/>
    </location>
</feature>
<dbReference type="OrthoDB" id="9810556at2"/>
<keyword evidence="2 5" id="KW-0812">Transmembrane</keyword>
<comment type="subcellular location">
    <subcellularLocation>
        <location evidence="1">Membrane</location>
        <topology evidence="1">Multi-pass membrane protein</topology>
    </subcellularLocation>
</comment>
<feature type="transmembrane region" description="Helical" evidence="5">
    <location>
        <begin position="209"/>
        <end position="229"/>
    </location>
</feature>
<dbReference type="RefSeq" id="WP_062474716.1">
    <property type="nucleotide sequence ID" value="NZ_CP013650.1"/>
</dbReference>
<evidence type="ECO:0000256" key="4">
    <source>
        <dbReference type="ARBA" id="ARBA00023136"/>
    </source>
</evidence>
<feature type="domain" description="EamA" evidence="6">
    <location>
        <begin position="151"/>
        <end position="282"/>
    </location>
</feature>
<dbReference type="PANTHER" id="PTHR32322">
    <property type="entry name" value="INNER MEMBRANE TRANSPORTER"/>
    <property type="match status" value="1"/>
</dbReference>
<evidence type="ECO:0000256" key="5">
    <source>
        <dbReference type="SAM" id="Phobius"/>
    </source>
</evidence>
<feature type="transmembrane region" description="Helical" evidence="5">
    <location>
        <begin position="66"/>
        <end position="84"/>
    </location>
</feature>
<evidence type="ECO:0000313" key="7">
    <source>
        <dbReference type="EMBL" id="ALS96832.1"/>
    </source>
</evidence>
<dbReference type="GO" id="GO:0016020">
    <property type="term" value="C:membrane"/>
    <property type="evidence" value="ECO:0007669"/>
    <property type="project" value="UniProtKB-SubCell"/>
</dbReference>
<dbReference type="EMBL" id="CP013650">
    <property type="protein sequence ID" value="ALS96832.1"/>
    <property type="molecule type" value="Genomic_DNA"/>
</dbReference>
<dbReference type="InterPro" id="IPR000620">
    <property type="entry name" value="EamA_dom"/>
</dbReference>
<feature type="transmembrane region" description="Helical" evidence="5">
    <location>
        <begin position="265"/>
        <end position="286"/>
    </location>
</feature>
<dbReference type="Pfam" id="PF00892">
    <property type="entry name" value="EamA"/>
    <property type="match status" value="2"/>
</dbReference>
<feature type="transmembrane region" description="Helical" evidence="5">
    <location>
        <begin position="90"/>
        <end position="112"/>
    </location>
</feature>